<sequence length="243" mass="26180">MKFTVFSLALASYAMGDLSLLAPTSNSAGVQCQGDCQGEESVAPQLDGSAVPGAIHAFMREFMGTDVPAPLASPSTEYNRDFNQPTPVIELIYNYINPNTASEEETPIAQQTLASAEQEEGPINRLVAAFINPSTDYLPGSAIEDAQDNKQYPAQVQSQGSKILEFDFNSWGDRVSSAANRLVKNVEGIVVQFMPTPSSSVAWANSEKAESAILADVDEETAATNFIEVEAESSNPAHWYDFI</sequence>
<feature type="signal peptide" evidence="1">
    <location>
        <begin position="1"/>
        <end position="16"/>
    </location>
</feature>
<feature type="chain" id="PRO_5040878150" evidence="1">
    <location>
        <begin position="17"/>
        <end position="243"/>
    </location>
</feature>
<name>A0A9W8M0H7_9FUNG</name>
<gene>
    <name evidence="2" type="ORF">IWW36_001845</name>
</gene>
<keyword evidence="3" id="KW-1185">Reference proteome</keyword>
<reference evidence="2" key="1">
    <citation type="submission" date="2022-07" db="EMBL/GenBank/DDBJ databases">
        <title>Phylogenomic reconstructions and comparative analyses of Kickxellomycotina fungi.</title>
        <authorList>
            <person name="Reynolds N.K."/>
            <person name="Stajich J.E."/>
            <person name="Barry K."/>
            <person name="Grigoriev I.V."/>
            <person name="Crous P."/>
            <person name="Smith M.E."/>
        </authorList>
    </citation>
    <scope>NUCLEOTIDE SEQUENCE</scope>
    <source>
        <strain evidence="2">NRRL 1566</strain>
    </source>
</reference>
<organism evidence="2 3">
    <name type="scientific">Coemansia brasiliensis</name>
    <dbReference type="NCBI Taxonomy" id="2650707"/>
    <lineage>
        <taxon>Eukaryota</taxon>
        <taxon>Fungi</taxon>
        <taxon>Fungi incertae sedis</taxon>
        <taxon>Zoopagomycota</taxon>
        <taxon>Kickxellomycotina</taxon>
        <taxon>Kickxellomycetes</taxon>
        <taxon>Kickxellales</taxon>
        <taxon>Kickxellaceae</taxon>
        <taxon>Coemansia</taxon>
    </lineage>
</organism>
<keyword evidence="1" id="KW-0732">Signal</keyword>
<evidence type="ECO:0000313" key="3">
    <source>
        <dbReference type="Proteomes" id="UP001139887"/>
    </source>
</evidence>
<accession>A0A9W8M0H7</accession>
<dbReference type="EMBL" id="JANBUW010000030">
    <property type="protein sequence ID" value="KAJ2850527.1"/>
    <property type="molecule type" value="Genomic_DNA"/>
</dbReference>
<evidence type="ECO:0000313" key="2">
    <source>
        <dbReference type="EMBL" id="KAJ2850527.1"/>
    </source>
</evidence>
<dbReference type="Proteomes" id="UP001139887">
    <property type="component" value="Unassembled WGS sequence"/>
</dbReference>
<dbReference type="OrthoDB" id="5577604at2759"/>
<evidence type="ECO:0000256" key="1">
    <source>
        <dbReference type="SAM" id="SignalP"/>
    </source>
</evidence>
<proteinExistence type="predicted"/>
<protein>
    <submittedName>
        <fullName evidence="2">Uncharacterized protein</fullName>
    </submittedName>
</protein>
<comment type="caution">
    <text evidence="2">The sequence shown here is derived from an EMBL/GenBank/DDBJ whole genome shotgun (WGS) entry which is preliminary data.</text>
</comment>
<dbReference type="AlphaFoldDB" id="A0A9W8M0H7"/>